<gene>
    <name evidence="2" type="ORF">Pan44_00760</name>
</gene>
<evidence type="ECO:0008006" key="4">
    <source>
        <dbReference type="Google" id="ProtNLM"/>
    </source>
</evidence>
<keyword evidence="1" id="KW-1133">Transmembrane helix</keyword>
<dbReference type="Pfam" id="PF10825">
    <property type="entry name" value="DUF2752"/>
    <property type="match status" value="1"/>
</dbReference>
<feature type="transmembrane region" description="Helical" evidence="1">
    <location>
        <begin position="122"/>
        <end position="141"/>
    </location>
</feature>
<dbReference type="Proteomes" id="UP000315700">
    <property type="component" value="Chromosome"/>
</dbReference>
<dbReference type="RefSeq" id="WP_145026074.1">
    <property type="nucleotide sequence ID" value="NZ_CP036271.1"/>
</dbReference>
<name>A0A517S7G6_9PLAN</name>
<evidence type="ECO:0000313" key="3">
    <source>
        <dbReference type="Proteomes" id="UP000315700"/>
    </source>
</evidence>
<feature type="transmembrane region" description="Helical" evidence="1">
    <location>
        <begin position="90"/>
        <end position="110"/>
    </location>
</feature>
<dbReference type="InterPro" id="IPR021215">
    <property type="entry name" value="DUF2752"/>
</dbReference>
<dbReference type="OrthoDB" id="285957at2"/>
<keyword evidence="1" id="KW-0812">Transmembrane</keyword>
<protein>
    <recommendedName>
        <fullName evidence="4">DUF2752 domain-containing protein</fullName>
    </recommendedName>
</protein>
<proteinExistence type="predicted"/>
<evidence type="ECO:0000313" key="2">
    <source>
        <dbReference type="EMBL" id="QDT52068.1"/>
    </source>
</evidence>
<dbReference type="EMBL" id="CP036271">
    <property type="protein sequence ID" value="QDT52068.1"/>
    <property type="molecule type" value="Genomic_DNA"/>
</dbReference>
<accession>A0A517S7G6</accession>
<evidence type="ECO:0000256" key="1">
    <source>
        <dbReference type="SAM" id="Phobius"/>
    </source>
</evidence>
<reference evidence="2 3" key="1">
    <citation type="submission" date="2019-02" db="EMBL/GenBank/DDBJ databases">
        <title>Deep-cultivation of Planctomycetes and their phenomic and genomic characterization uncovers novel biology.</title>
        <authorList>
            <person name="Wiegand S."/>
            <person name="Jogler M."/>
            <person name="Boedeker C."/>
            <person name="Pinto D."/>
            <person name="Vollmers J."/>
            <person name="Rivas-Marin E."/>
            <person name="Kohn T."/>
            <person name="Peeters S.H."/>
            <person name="Heuer A."/>
            <person name="Rast P."/>
            <person name="Oberbeckmann S."/>
            <person name="Bunk B."/>
            <person name="Jeske O."/>
            <person name="Meyerdierks A."/>
            <person name="Storesund J.E."/>
            <person name="Kallscheuer N."/>
            <person name="Luecker S."/>
            <person name="Lage O.M."/>
            <person name="Pohl T."/>
            <person name="Merkel B.J."/>
            <person name="Hornburger P."/>
            <person name="Mueller R.-W."/>
            <person name="Bruemmer F."/>
            <person name="Labrenz M."/>
            <person name="Spormann A.M."/>
            <person name="Op den Camp H."/>
            <person name="Overmann J."/>
            <person name="Amann R."/>
            <person name="Jetten M.S.M."/>
            <person name="Mascher T."/>
            <person name="Medema M.H."/>
            <person name="Devos D.P."/>
            <person name="Kaster A.-K."/>
            <person name="Ovreas L."/>
            <person name="Rohde M."/>
            <person name="Galperin M.Y."/>
            <person name="Jogler C."/>
        </authorList>
    </citation>
    <scope>NUCLEOTIDE SEQUENCE [LARGE SCALE GENOMIC DNA]</scope>
    <source>
        <strain evidence="2 3">Pan44</strain>
    </source>
</reference>
<keyword evidence="1" id="KW-0472">Membrane</keyword>
<organism evidence="2 3">
    <name type="scientific">Caulifigura coniformis</name>
    <dbReference type="NCBI Taxonomy" id="2527983"/>
    <lineage>
        <taxon>Bacteria</taxon>
        <taxon>Pseudomonadati</taxon>
        <taxon>Planctomycetota</taxon>
        <taxon>Planctomycetia</taxon>
        <taxon>Planctomycetales</taxon>
        <taxon>Planctomycetaceae</taxon>
        <taxon>Caulifigura</taxon>
    </lineage>
</organism>
<dbReference type="InParanoid" id="A0A517S7G6"/>
<keyword evidence="3" id="KW-1185">Reference proteome</keyword>
<sequence length="152" mass="16250">MSLFALSGHPLTPWGRLACLCLASLLGGLLFLATSVHPDPRGYGTHEQLGLTPCAFRVVLKIPCPTCGGTTSFAHFVRGQWRDAFHANSAAFVFALLSSMMTPWLLLSAATGRLLGVVRADWAFITVVAVLASLAFSSWLVRILPALHSVTS</sequence>
<dbReference type="AlphaFoldDB" id="A0A517S7G6"/>
<dbReference type="KEGG" id="ccos:Pan44_00760"/>